<dbReference type="InterPro" id="IPR000551">
    <property type="entry name" value="MerR-type_HTH_dom"/>
</dbReference>
<gene>
    <name evidence="7" type="ORF">DWV08_09200</name>
    <name evidence="8" type="ORF">DXU92_00945</name>
</gene>
<evidence type="ECO:0000313" key="9">
    <source>
        <dbReference type="Proteomes" id="UP000254236"/>
    </source>
</evidence>
<dbReference type="InterPro" id="IPR047057">
    <property type="entry name" value="MerR_fam"/>
</dbReference>
<feature type="region of interest" description="Disordered" evidence="5">
    <location>
        <begin position="1"/>
        <end position="22"/>
    </location>
</feature>
<dbReference type="PANTHER" id="PTHR30204:SF90">
    <property type="entry name" value="HTH-TYPE TRANSCRIPTIONAL ACTIVATOR MTA"/>
    <property type="match status" value="1"/>
</dbReference>
<evidence type="ECO:0000256" key="1">
    <source>
        <dbReference type="ARBA" id="ARBA00023015"/>
    </source>
</evidence>
<dbReference type="AlphaFoldDB" id="A0A345YPB3"/>
<keyword evidence="4" id="KW-0804">Transcription</keyword>
<organism evidence="8 10">
    <name type="scientific">Brachybacterium saurashtrense</name>
    <dbReference type="NCBI Taxonomy" id="556288"/>
    <lineage>
        <taxon>Bacteria</taxon>
        <taxon>Bacillati</taxon>
        <taxon>Actinomycetota</taxon>
        <taxon>Actinomycetes</taxon>
        <taxon>Micrococcales</taxon>
        <taxon>Dermabacteraceae</taxon>
        <taxon>Brachybacterium</taxon>
    </lineage>
</organism>
<evidence type="ECO:0000256" key="5">
    <source>
        <dbReference type="SAM" id="MobiDB-lite"/>
    </source>
</evidence>
<dbReference type="Proteomes" id="UP000282185">
    <property type="component" value="Unassembled WGS sequence"/>
</dbReference>
<dbReference type="Proteomes" id="UP000254236">
    <property type="component" value="Chromosome"/>
</dbReference>
<dbReference type="EMBL" id="CP031356">
    <property type="protein sequence ID" value="AXK45765.1"/>
    <property type="molecule type" value="Genomic_DNA"/>
</dbReference>
<dbReference type="EMBL" id="QSWH01000001">
    <property type="protein sequence ID" value="RRR24783.1"/>
    <property type="molecule type" value="Genomic_DNA"/>
</dbReference>
<dbReference type="SMART" id="SM00422">
    <property type="entry name" value="HTH_MERR"/>
    <property type="match status" value="1"/>
</dbReference>
<evidence type="ECO:0000313" key="10">
    <source>
        <dbReference type="Proteomes" id="UP000282185"/>
    </source>
</evidence>
<evidence type="ECO:0000313" key="8">
    <source>
        <dbReference type="EMBL" id="RRR24783.1"/>
    </source>
</evidence>
<keyword evidence="3" id="KW-0010">Activator</keyword>
<feature type="domain" description="HTH merR-type" evidence="6">
    <location>
        <begin position="24"/>
        <end position="93"/>
    </location>
</feature>
<dbReference type="Pfam" id="PF13411">
    <property type="entry name" value="MerR_1"/>
    <property type="match status" value="1"/>
</dbReference>
<reference evidence="8 10" key="2">
    <citation type="submission" date="2018-08" db="EMBL/GenBank/DDBJ databases">
        <title>Brachybacterium saurashtrense DSM 23186.</title>
        <authorList>
            <person name="Li Y."/>
        </authorList>
    </citation>
    <scope>NUCLEOTIDE SEQUENCE [LARGE SCALE GENOMIC DNA]</scope>
    <source>
        <strain evidence="8 10">DSM 23186</strain>
    </source>
</reference>
<dbReference type="Pfam" id="PF07739">
    <property type="entry name" value="TipAS"/>
    <property type="match status" value="1"/>
</dbReference>
<dbReference type="PROSITE" id="PS50937">
    <property type="entry name" value="HTH_MERR_2"/>
    <property type="match status" value="1"/>
</dbReference>
<evidence type="ECO:0000256" key="4">
    <source>
        <dbReference type="ARBA" id="ARBA00023163"/>
    </source>
</evidence>
<proteinExistence type="predicted"/>
<accession>A0A345YPB3</accession>
<evidence type="ECO:0000256" key="2">
    <source>
        <dbReference type="ARBA" id="ARBA00023125"/>
    </source>
</evidence>
<dbReference type="Gene3D" id="1.10.490.50">
    <property type="entry name" value="Antibiotic binding domain of TipA-like multidrug resistance regulators"/>
    <property type="match status" value="1"/>
</dbReference>
<protein>
    <submittedName>
        <fullName evidence="8">MerR family transcriptional regulator</fullName>
    </submittedName>
</protein>
<keyword evidence="1" id="KW-0805">Transcription regulation</keyword>
<dbReference type="SUPFAM" id="SSF46955">
    <property type="entry name" value="Putative DNA-binding domain"/>
    <property type="match status" value="1"/>
</dbReference>
<dbReference type="InterPro" id="IPR036244">
    <property type="entry name" value="TipA-like_antibiotic-bd"/>
</dbReference>
<dbReference type="GO" id="GO:0003677">
    <property type="term" value="F:DNA binding"/>
    <property type="evidence" value="ECO:0007669"/>
    <property type="project" value="UniProtKB-KW"/>
</dbReference>
<dbReference type="InterPro" id="IPR012925">
    <property type="entry name" value="TipAS_dom"/>
</dbReference>
<evidence type="ECO:0000259" key="6">
    <source>
        <dbReference type="PROSITE" id="PS50937"/>
    </source>
</evidence>
<dbReference type="Gene3D" id="1.10.1660.10">
    <property type="match status" value="1"/>
</dbReference>
<dbReference type="KEGG" id="bsau:DWV08_09200"/>
<dbReference type="PRINTS" id="PR00040">
    <property type="entry name" value="HTHMERR"/>
</dbReference>
<evidence type="ECO:0000256" key="3">
    <source>
        <dbReference type="ARBA" id="ARBA00023159"/>
    </source>
</evidence>
<dbReference type="PROSITE" id="PS00552">
    <property type="entry name" value="HTH_MERR_1"/>
    <property type="match status" value="1"/>
</dbReference>
<dbReference type="SUPFAM" id="SSF89082">
    <property type="entry name" value="Antibiotic binding domain of TipA-like multidrug resistance regulators"/>
    <property type="match status" value="1"/>
</dbReference>
<reference evidence="7 9" key="1">
    <citation type="submission" date="2018-07" db="EMBL/GenBank/DDBJ databases">
        <title>Brachybacterium saurashtrense DSM 23186 genome sequence.</title>
        <authorList>
            <person name="Guo L."/>
        </authorList>
    </citation>
    <scope>NUCLEOTIDE SEQUENCE [LARGE SCALE GENOMIC DNA]</scope>
    <source>
        <strain evidence="7 9">DSM 23186</strain>
    </source>
</reference>
<keyword evidence="9" id="KW-1185">Reference proteome</keyword>
<feature type="compositionally biased region" description="Low complexity" evidence="5">
    <location>
        <begin position="1"/>
        <end position="15"/>
    </location>
</feature>
<dbReference type="OrthoDB" id="9809391at2"/>
<evidence type="ECO:0000313" key="7">
    <source>
        <dbReference type="EMBL" id="AXK45765.1"/>
    </source>
</evidence>
<name>A0A345YPB3_9MICO</name>
<dbReference type="CDD" id="cd01106">
    <property type="entry name" value="HTH_TipAL-Mta"/>
    <property type="match status" value="1"/>
</dbReference>
<sequence>MTETAPDTAPRTAPGTAPPTAPEELTVGRVAELVGVSVRTLHHWDAIGLVRPGGRTWSGYRLYDAQDVARIHRVLVYRELGLALAEIGRILDDPSVDPREHLRRQRTLLTERIRRLERTARAVDEMIERTTMDTTPPTTQGPTDSTDTPGIGISVEEQARIFGTDWDPAWQDEARERWGDSEVWAQSAARARGRDAAGWQALKDEVDDVETALAAALAGGVVPGSEEANVLAERHRATIARHYDCTHAMQVVLARMYTEDPRFAAHYDQRAEGLGAWLRTVIEENARTHGVDPDTATWQ</sequence>
<dbReference type="GO" id="GO:0003700">
    <property type="term" value="F:DNA-binding transcription factor activity"/>
    <property type="evidence" value="ECO:0007669"/>
    <property type="project" value="InterPro"/>
</dbReference>
<dbReference type="InterPro" id="IPR009061">
    <property type="entry name" value="DNA-bd_dom_put_sf"/>
</dbReference>
<dbReference type="PANTHER" id="PTHR30204">
    <property type="entry name" value="REDOX-CYCLING DRUG-SENSING TRANSCRIPTIONAL ACTIVATOR SOXR"/>
    <property type="match status" value="1"/>
</dbReference>
<keyword evidence="2" id="KW-0238">DNA-binding</keyword>